<evidence type="ECO:0000256" key="6">
    <source>
        <dbReference type="ARBA" id="ARBA00023288"/>
    </source>
</evidence>
<keyword evidence="2" id="KW-0519">Myristate</keyword>
<evidence type="ECO:0000259" key="7">
    <source>
        <dbReference type="PROSITE" id="PS50222"/>
    </source>
</evidence>
<gene>
    <name evidence="9" type="ORF">EDS130_LOCUS35110</name>
    <name evidence="8" type="ORF">XAT740_LOCUS20224</name>
</gene>
<dbReference type="EMBL" id="CAJNOR010001404">
    <property type="protein sequence ID" value="CAF1137247.1"/>
    <property type="molecule type" value="Genomic_DNA"/>
</dbReference>
<dbReference type="InterPro" id="IPR018247">
    <property type="entry name" value="EF_Hand_1_Ca_BS"/>
</dbReference>
<feature type="domain" description="EF-hand" evidence="7">
    <location>
        <begin position="72"/>
        <end position="107"/>
    </location>
</feature>
<dbReference type="AlphaFoldDB" id="A0A815JV31"/>
<dbReference type="OrthoDB" id="9972623at2759"/>
<dbReference type="EMBL" id="CAJNOJ010000303">
    <property type="protein sequence ID" value="CAF1384299.1"/>
    <property type="molecule type" value="Genomic_DNA"/>
</dbReference>
<dbReference type="PROSITE" id="PS00018">
    <property type="entry name" value="EF_HAND_1"/>
    <property type="match status" value="1"/>
</dbReference>
<evidence type="ECO:0000313" key="9">
    <source>
        <dbReference type="EMBL" id="CAF1384299.1"/>
    </source>
</evidence>
<dbReference type="SMART" id="SM00054">
    <property type="entry name" value="EFh"/>
    <property type="match status" value="2"/>
</dbReference>
<dbReference type="Proteomes" id="UP000663852">
    <property type="component" value="Unassembled WGS sequence"/>
</dbReference>
<dbReference type="Gene3D" id="1.10.238.10">
    <property type="entry name" value="EF-hand"/>
    <property type="match status" value="1"/>
</dbReference>
<keyword evidence="4" id="KW-0677">Repeat</keyword>
<dbReference type="PANTHER" id="PTHR23055">
    <property type="entry name" value="CALCIUM BINDING PROTEINS"/>
    <property type="match status" value="1"/>
</dbReference>
<dbReference type="PANTHER" id="PTHR23055:SF178">
    <property type="entry name" value="NEUROCALCIN HOMOLOG"/>
    <property type="match status" value="1"/>
</dbReference>
<keyword evidence="3" id="KW-0479">Metal-binding</keyword>
<protein>
    <recommendedName>
        <fullName evidence="7">EF-hand domain-containing protein</fullName>
    </recommendedName>
</protein>
<evidence type="ECO:0000313" key="11">
    <source>
        <dbReference type="Proteomes" id="UP000663852"/>
    </source>
</evidence>
<evidence type="ECO:0000313" key="10">
    <source>
        <dbReference type="Proteomes" id="UP000663828"/>
    </source>
</evidence>
<dbReference type="InterPro" id="IPR011992">
    <property type="entry name" value="EF-hand-dom_pair"/>
</dbReference>
<dbReference type="PROSITE" id="PS50222">
    <property type="entry name" value="EF_HAND_2"/>
    <property type="match status" value="1"/>
</dbReference>
<keyword evidence="6" id="KW-0449">Lipoprotein</keyword>
<sequence>MGGSSSKKPFTEWDLIQYSVPLPTVEKIYKDFQEVTLKNNKMDKKEFRQLYKEMYLSSQHGNNVAPFLSDHDLDKMSDHVFETYDFDGSGKLSFEEFAEVYLMLNHYAGTNPNGTTRKEKFNYILDQYDDTAPGYITREHGQQILNRLNNFQNLSNWNKSSTNNPAGTTTWDDHWKKLDDGTGRVSKEKFVEYVTNSNDYKHHFGI</sequence>
<evidence type="ECO:0000256" key="1">
    <source>
        <dbReference type="ARBA" id="ARBA00006049"/>
    </source>
</evidence>
<dbReference type="SUPFAM" id="SSF47473">
    <property type="entry name" value="EF-hand"/>
    <property type="match status" value="1"/>
</dbReference>
<dbReference type="GO" id="GO:0005509">
    <property type="term" value="F:calcium ion binding"/>
    <property type="evidence" value="ECO:0007669"/>
    <property type="project" value="InterPro"/>
</dbReference>
<evidence type="ECO:0000313" key="8">
    <source>
        <dbReference type="EMBL" id="CAF1137247.1"/>
    </source>
</evidence>
<evidence type="ECO:0000256" key="5">
    <source>
        <dbReference type="ARBA" id="ARBA00022837"/>
    </source>
</evidence>
<evidence type="ECO:0000256" key="3">
    <source>
        <dbReference type="ARBA" id="ARBA00022723"/>
    </source>
</evidence>
<proteinExistence type="inferred from homology"/>
<keyword evidence="10" id="KW-1185">Reference proteome</keyword>
<name>A0A815JV31_ADIRI</name>
<keyword evidence="5" id="KW-0106">Calcium</keyword>
<evidence type="ECO:0000256" key="4">
    <source>
        <dbReference type="ARBA" id="ARBA00022737"/>
    </source>
</evidence>
<comment type="similarity">
    <text evidence="1">Belongs to the recoverin family.</text>
</comment>
<accession>A0A815JV31</accession>
<organism evidence="9 11">
    <name type="scientific">Adineta ricciae</name>
    <name type="common">Rotifer</name>
    <dbReference type="NCBI Taxonomy" id="249248"/>
    <lineage>
        <taxon>Eukaryota</taxon>
        <taxon>Metazoa</taxon>
        <taxon>Spiralia</taxon>
        <taxon>Gnathifera</taxon>
        <taxon>Rotifera</taxon>
        <taxon>Eurotatoria</taxon>
        <taxon>Bdelloidea</taxon>
        <taxon>Adinetida</taxon>
        <taxon>Adinetidae</taxon>
        <taxon>Adineta</taxon>
    </lineage>
</organism>
<dbReference type="InterPro" id="IPR002048">
    <property type="entry name" value="EF_hand_dom"/>
</dbReference>
<evidence type="ECO:0000256" key="2">
    <source>
        <dbReference type="ARBA" id="ARBA00022707"/>
    </source>
</evidence>
<dbReference type="Proteomes" id="UP000663828">
    <property type="component" value="Unassembled WGS sequence"/>
</dbReference>
<comment type="caution">
    <text evidence="9">The sequence shown here is derived from an EMBL/GenBank/DDBJ whole genome shotgun (WGS) entry which is preliminary data.</text>
</comment>
<reference evidence="9" key="1">
    <citation type="submission" date="2021-02" db="EMBL/GenBank/DDBJ databases">
        <authorList>
            <person name="Nowell W R."/>
        </authorList>
    </citation>
    <scope>NUCLEOTIDE SEQUENCE</scope>
</reference>
<dbReference type="InterPro" id="IPR028846">
    <property type="entry name" value="Recoverin"/>
</dbReference>